<comment type="caution">
    <text evidence="2">The sequence shown here is derived from an EMBL/GenBank/DDBJ whole genome shotgun (WGS) entry which is preliminary data.</text>
</comment>
<name>A0A5D3DQD3_CUCMM</name>
<dbReference type="Proteomes" id="UP000321947">
    <property type="component" value="Unassembled WGS sequence"/>
</dbReference>
<dbReference type="InterPro" id="IPR013103">
    <property type="entry name" value="RVT_2"/>
</dbReference>
<protein>
    <submittedName>
        <fullName evidence="2">Cysteine-rich RLK (Receptor-like protein kinase) 8</fullName>
    </submittedName>
</protein>
<evidence type="ECO:0000259" key="1">
    <source>
        <dbReference type="Pfam" id="PF07727"/>
    </source>
</evidence>
<dbReference type="AlphaFoldDB" id="A0A5D3DQD3"/>
<reference evidence="2 3" key="1">
    <citation type="submission" date="2019-08" db="EMBL/GenBank/DDBJ databases">
        <title>Draft genome sequences of two oriental melons (Cucumis melo L. var makuwa).</title>
        <authorList>
            <person name="Kwon S.-Y."/>
        </authorList>
    </citation>
    <scope>NUCLEOTIDE SEQUENCE [LARGE SCALE GENOMIC DNA]</scope>
    <source>
        <strain evidence="3">cv. Chang Bougi</strain>
        <tissue evidence="2">Leaf</tissue>
    </source>
</reference>
<dbReference type="GO" id="GO:0016301">
    <property type="term" value="F:kinase activity"/>
    <property type="evidence" value="ECO:0007669"/>
    <property type="project" value="UniProtKB-KW"/>
</dbReference>
<organism evidence="2 3">
    <name type="scientific">Cucumis melo var. makuwa</name>
    <name type="common">Oriental melon</name>
    <dbReference type="NCBI Taxonomy" id="1194695"/>
    <lineage>
        <taxon>Eukaryota</taxon>
        <taxon>Viridiplantae</taxon>
        <taxon>Streptophyta</taxon>
        <taxon>Embryophyta</taxon>
        <taxon>Tracheophyta</taxon>
        <taxon>Spermatophyta</taxon>
        <taxon>Magnoliopsida</taxon>
        <taxon>eudicotyledons</taxon>
        <taxon>Gunneridae</taxon>
        <taxon>Pentapetalae</taxon>
        <taxon>rosids</taxon>
        <taxon>fabids</taxon>
        <taxon>Cucurbitales</taxon>
        <taxon>Cucurbitaceae</taxon>
        <taxon>Benincaseae</taxon>
        <taxon>Cucumis</taxon>
    </lineage>
</organism>
<sequence>MPSCILYLQTPLDCLKESYPSTRLVSEVPLRVFVCIAYVYNFGPNQTKFTLRAQACVFVGVSSSLVRRNLRKEVRSSTSQPLALVHDFKPPLDQEKKNRGDETRVKIETHKNEVEQGHTGKLDECDPSFEIPIALRKGCKWVFSLKYKADGTLDRHKADVKNSCLNRDLMEEVYMSPPPGLEAQFGQQVCKLQKSLYGLKQSPRACFDRFTTFVKSKGYSQGHSDHTLFTNVSKIGKIVVLIVYVEDSVLTGGDQTEISQLKQRMGDEYEIKDLGNMIFPWNRGGQI</sequence>
<feature type="domain" description="Reverse transcriptase Ty1/copia-type" evidence="1">
    <location>
        <begin position="156"/>
        <end position="277"/>
    </location>
</feature>
<dbReference type="EMBL" id="SSTD01003661">
    <property type="protein sequence ID" value="TYK25876.1"/>
    <property type="molecule type" value="Genomic_DNA"/>
</dbReference>
<keyword evidence="2" id="KW-0808">Transferase</keyword>
<dbReference type="Pfam" id="PF07727">
    <property type="entry name" value="RVT_2"/>
    <property type="match status" value="1"/>
</dbReference>
<accession>A0A5D3DQD3</accession>
<proteinExistence type="predicted"/>
<evidence type="ECO:0000313" key="2">
    <source>
        <dbReference type="EMBL" id="TYK25876.1"/>
    </source>
</evidence>
<gene>
    <name evidence="2" type="ORF">E5676_scaffold436G00950</name>
</gene>
<keyword evidence="2" id="KW-0675">Receptor</keyword>
<evidence type="ECO:0000313" key="3">
    <source>
        <dbReference type="Proteomes" id="UP000321947"/>
    </source>
</evidence>
<keyword evidence="2" id="KW-0418">Kinase</keyword>